<name>A0A0F9NJG1_9ZZZZ</name>
<reference evidence="1" key="1">
    <citation type="journal article" date="2015" name="Nature">
        <title>Complex archaea that bridge the gap between prokaryotes and eukaryotes.</title>
        <authorList>
            <person name="Spang A."/>
            <person name="Saw J.H."/>
            <person name="Jorgensen S.L."/>
            <person name="Zaremba-Niedzwiedzka K."/>
            <person name="Martijn J."/>
            <person name="Lind A.E."/>
            <person name="van Eijk R."/>
            <person name="Schleper C."/>
            <person name="Guy L."/>
            <person name="Ettema T.J."/>
        </authorList>
    </citation>
    <scope>NUCLEOTIDE SEQUENCE</scope>
</reference>
<comment type="caution">
    <text evidence="1">The sequence shown here is derived from an EMBL/GenBank/DDBJ whole genome shotgun (WGS) entry which is preliminary data.</text>
</comment>
<dbReference type="AlphaFoldDB" id="A0A0F9NJG1"/>
<dbReference type="EMBL" id="LAZR01006887">
    <property type="protein sequence ID" value="KKM88980.1"/>
    <property type="molecule type" value="Genomic_DNA"/>
</dbReference>
<gene>
    <name evidence="1" type="ORF">LCGC14_1253190</name>
</gene>
<proteinExistence type="predicted"/>
<protein>
    <submittedName>
        <fullName evidence="1">Uncharacterized protein</fullName>
    </submittedName>
</protein>
<sequence length="57" mass="6620">MIACRICGGFISYDWSNLEDMCGSCKNKSEEIRRLRLLWYYVLTLATKLSLKKDGLL</sequence>
<accession>A0A0F9NJG1</accession>
<organism evidence="1">
    <name type="scientific">marine sediment metagenome</name>
    <dbReference type="NCBI Taxonomy" id="412755"/>
    <lineage>
        <taxon>unclassified sequences</taxon>
        <taxon>metagenomes</taxon>
        <taxon>ecological metagenomes</taxon>
    </lineage>
</organism>
<evidence type="ECO:0000313" key="1">
    <source>
        <dbReference type="EMBL" id="KKM88980.1"/>
    </source>
</evidence>